<reference evidence="7 8" key="1">
    <citation type="submission" date="2024-09" db="EMBL/GenBank/DDBJ databases">
        <title>Rethinking Asexuality: The Enigmatic Case of Functional Sexual Genes in Lepraria (Stereocaulaceae).</title>
        <authorList>
            <person name="Doellman M."/>
            <person name="Sun Y."/>
            <person name="Barcenas-Pena A."/>
            <person name="Lumbsch H.T."/>
            <person name="Grewe F."/>
        </authorList>
    </citation>
    <scope>NUCLEOTIDE SEQUENCE [LARGE SCALE GENOMIC DNA]</scope>
    <source>
        <strain evidence="7 8">Grewe 0041</strain>
    </source>
</reference>
<dbReference type="InterPro" id="IPR009716">
    <property type="entry name" value="Ferroportin-1"/>
</dbReference>
<comment type="subcellular location">
    <subcellularLocation>
        <location evidence="1 6">Membrane</location>
        <topology evidence="1 6">Multi-pass membrane protein</topology>
    </subcellularLocation>
</comment>
<evidence type="ECO:0000256" key="5">
    <source>
        <dbReference type="ARBA" id="ARBA00023136"/>
    </source>
</evidence>
<evidence type="ECO:0000256" key="6">
    <source>
        <dbReference type="RuleBase" id="RU365065"/>
    </source>
</evidence>
<evidence type="ECO:0000256" key="4">
    <source>
        <dbReference type="ARBA" id="ARBA00022989"/>
    </source>
</evidence>
<comment type="caution">
    <text evidence="7">The sequence shown here is derived from an EMBL/GenBank/DDBJ whole genome shotgun (WGS) entry which is preliminary data.</text>
</comment>
<evidence type="ECO:0000313" key="8">
    <source>
        <dbReference type="Proteomes" id="UP001590951"/>
    </source>
</evidence>
<evidence type="ECO:0000256" key="1">
    <source>
        <dbReference type="ARBA" id="ARBA00004141"/>
    </source>
</evidence>
<dbReference type="Proteomes" id="UP001590951">
    <property type="component" value="Unassembled WGS sequence"/>
</dbReference>
<evidence type="ECO:0000256" key="3">
    <source>
        <dbReference type="ARBA" id="ARBA00022692"/>
    </source>
</evidence>
<dbReference type="Pfam" id="PF06963">
    <property type="entry name" value="FPN1"/>
    <property type="match status" value="1"/>
</dbReference>
<evidence type="ECO:0000256" key="2">
    <source>
        <dbReference type="ARBA" id="ARBA00022448"/>
    </source>
</evidence>
<evidence type="ECO:0000313" key="7">
    <source>
        <dbReference type="EMBL" id="KAL2049638.1"/>
    </source>
</evidence>
<keyword evidence="6" id="KW-0406">Ion transport</keyword>
<name>A0ABR4AWZ5_9LECA</name>
<accession>A0ABR4AWZ5</accession>
<dbReference type="PANTHER" id="PTHR11660">
    <property type="entry name" value="SOLUTE CARRIER FAMILY 40 MEMBER"/>
    <property type="match status" value="1"/>
</dbReference>
<keyword evidence="4" id="KW-1133">Transmembrane helix</keyword>
<comment type="function">
    <text evidence="6">May be involved in iron transport and iron homeostasis.</text>
</comment>
<comment type="similarity">
    <text evidence="6">Belongs to the ferroportin (FP) (TC 2.A.100) family. SLC40A subfamily.</text>
</comment>
<proteinExistence type="inferred from homology"/>
<dbReference type="EMBL" id="JBHFEH010000060">
    <property type="protein sequence ID" value="KAL2049638.1"/>
    <property type="molecule type" value="Genomic_DNA"/>
</dbReference>
<organism evidence="7 8">
    <name type="scientific">Lepraria finkii</name>
    <dbReference type="NCBI Taxonomy" id="1340010"/>
    <lineage>
        <taxon>Eukaryota</taxon>
        <taxon>Fungi</taxon>
        <taxon>Dikarya</taxon>
        <taxon>Ascomycota</taxon>
        <taxon>Pezizomycotina</taxon>
        <taxon>Lecanoromycetes</taxon>
        <taxon>OSLEUM clade</taxon>
        <taxon>Lecanoromycetidae</taxon>
        <taxon>Lecanorales</taxon>
        <taxon>Lecanorineae</taxon>
        <taxon>Stereocaulaceae</taxon>
        <taxon>Lepraria</taxon>
    </lineage>
</organism>
<dbReference type="PANTHER" id="PTHR11660:SF57">
    <property type="entry name" value="SOLUTE CARRIER FAMILY 40 MEMBER"/>
    <property type="match status" value="1"/>
</dbReference>
<gene>
    <name evidence="7" type="ORF">ABVK25_010098</name>
</gene>
<keyword evidence="3" id="KW-0812">Transmembrane</keyword>
<keyword evidence="5" id="KW-0472">Membrane</keyword>
<protein>
    <recommendedName>
        <fullName evidence="6">Solute carrier family 40 member</fullName>
    </recommendedName>
</protein>
<keyword evidence="2 6" id="KW-0813">Transport</keyword>
<keyword evidence="8" id="KW-1185">Reference proteome</keyword>
<sequence>MLGNAQSVDFAPISFTPVPVDELDSDSDDDGHDTPFDKSTSRQAYYLYVSHFLSMWNLRMYEFSVILFIQAAFPGNLRASSINGIAETICVLFFSGHLGRWIDRDHSRFQALLLTITTNRITVLVSCTTWFLILTISNSARKHVFFGIALFLGMVEKVSRGTNILCMERDWVPTLANPCVDTSSPTPYDLTYLYETD</sequence>